<accession>A0ABT9TUA7</accession>
<evidence type="ECO:0008006" key="5">
    <source>
        <dbReference type="Google" id="ProtNLM"/>
    </source>
</evidence>
<proteinExistence type="predicted"/>
<reference evidence="3 4" key="1">
    <citation type="submission" date="2023-07" db="EMBL/GenBank/DDBJ databases">
        <title>Sorghum-associated microbial communities from plants grown in Nebraska, USA.</title>
        <authorList>
            <person name="Schachtman D."/>
        </authorList>
    </citation>
    <scope>NUCLEOTIDE SEQUENCE [LARGE SCALE GENOMIC DNA]</scope>
    <source>
        <strain evidence="3 4">CC523</strain>
    </source>
</reference>
<dbReference type="Proteomes" id="UP001244563">
    <property type="component" value="Unassembled WGS sequence"/>
</dbReference>
<dbReference type="PROSITE" id="PS51257">
    <property type="entry name" value="PROKAR_LIPOPROTEIN"/>
    <property type="match status" value="1"/>
</dbReference>
<evidence type="ECO:0000256" key="1">
    <source>
        <dbReference type="SAM" id="MobiDB-lite"/>
    </source>
</evidence>
<organism evidence="3 4">
    <name type="scientific">Paenarthrobacter nicotinovorans</name>
    <name type="common">Arthrobacter nicotinovorans</name>
    <dbReference type="NCBI Taxonomy" id="29320"/>
    <lineage>
        <taxon>Bacteria</taxon>
        <taxon>Bacillati</taxon>
        <taxon>Actinomycetota</taxon>
        <taxon>Actinomycetes</taxon>
        <taxon>Micrococcales</taxon>
        <taxon>Micrococcaceae</taxon>
        <taxon>Paenarthrobacter</taxon>
    </lineage>
</organism>
<feature type="region of interest" description="Disordered" evidence="1">
    <location>
        <begin position="34"/>
        <end position="72"/>
    </location>
</feature>
<feature type="signal peptide" evidence="2">
    <location>
        <begin position="1"/>
        <end position="36"/>
    </location>
</feature>
<dbReference type="RefSeq" id="WP_144027710.1">
    <property type="nucleotide sequence ID" value="NZ_JAQPPL010000019.1"/>
</dbReference>
<keyword evidence="4" id="KW-1185">Reference proteome</keyword>
<feature type="chain" id="PRO_5047335744" description="Lipoprotein" evidence="2">
    <location>
        <begin position="37"/>
        <end position="170"/>
    </location>
</feature>
<sequence>MVAIERSRLSFSGRLAAAAGLVAMLTLSACSSPSPAAQNTPAAASETPAAEVGSSSASASAPSPDGSAGTDGVYGQFTSMSEACLSVSATMLSVTILPLAAMTGGNAEDIQKAKDELSKMQGKVPEELKPSFEKLRAFTESAGSDFSKYGDGQFEELMKPIQTWTEKNCS</sequence>
<evidence type="ECO:0000313" key="3">
    <source>
        <dbReference type="EMBL" id="MDQ0103992.1"/>
    </source>
</evidence>
<feature type="compositionally biased region" description="Low complexity" evidence="1">
    <location>
        <begin position="40"/>
        <end position="68"/>
    </location>
</feature>
<protein>
    <recommendedName>
        <fullName evidence="5">Lipoprotein</fullName>
    </recommendedName>
</protein>
<evidence type="ECO:0000313" key="4">
    <source>
        <dbReference type="Proteomes" id="UP001244563"/>
    </source>
</evidence>
<dbReference type="EMBL" id="JAUSSW010000012">
    <property type="protein sequence ID" value="MDQ0103992.1"/>
    <property type="molecule type" value="Genomic_DNA"/>
</dbReference>
<comment type="caution">
    <text evidence="3">The sequence shown here is derived from an EMBL/GenBank/DDBJ whole genome shotgun (WGS) entry which is preliminary data.</text>
</comment>
<keyword evidence="2" id="KW-0732">Signal</keyword>
<name>A0ABT9TUA7_PAENI</name>
<gene>
    <name evidence="3" type="ORF">J2T10_003661</name>
</gene>
<evidence type="ECO:0000256" key="2">
    <source>
        <dbReference type="SAM" id="SignalP"/>
    </source>
</evidence>